<evidence type="ECO:0000256" key="2">
    <source>
        <dbReference type="ARBA" id="ARBA00010617"/>
    </source>
</evidence>
<dbReference type="Gene3D" id="1.10.630.10">
    <property type="entry name" value="Cytochrome P450"/>
    <property type="match status" value="1"/>
</dbReference>
<dbReference type="GO" id="GO:0004497">
    <property type="term" value="F:monooxygenase activity"/>
    <property type="evidence" value="ECO:0007669"/>
    <property type="project" value="UniProtKB-KW"/>
</dbReference>
<dbReference type="InterPro" id="IPR002401">
    <property type="entry name" value="Cyt_P450_E_grp-I"/>
</dbReference>
<keyword evidence="4" id="KW-0812">Transmembrane</keyword>
<name>A0AAV8T0C3_9ROSI</name>
<evidence type="ECO:0000256" key="1">
    <source>
        <dbReference type="ARBA" id="ARBA00004167"/>
    </source>
</evidence>
<evidence type="ECO:0000256" key="8">
    <source>
        <dbReference type="ARBA" id="ARBA00023004"/>
    </source>
</evidence>
<evidence type="ECO:0000313" key="13">
    <source>
        <dbReference type="Proteomes" id="UP001159364"/>
    </source>
</evidence>
<dbReference type="GO" id="GO:0016020">
    <property type="term" value="C:membrane"/>
    <property type="evidence" value="ECO:0007669"/>
    <property type="project" value="UniProtKB-SubCell"/>
</dbReference>
<dbReference type="InterPro" id="IPR050665">
    <property type="entry name" value="Cytochrome_P450_Monooxygen"/>
</dbReference>
<feature type="binding site" description="axial binding residue" evidence="11">
    <location>
        <position position="450"/>
    </location>
    <ligand>
        <name>heme</name>
        <dbReference type="ChEBI" id="CHEBI:30413"/>
    </ligand>
    <ligandPart>
        <name>Fe</name>
        <dbReference type="ChEBI" id="CHEBI:18248"/>
    </ligandPart>
</feature>
<comment type="caution">
    <text evidence="12">The sequence shown here is derived from an EMBL/GenBank/DDBJ whole genome shotgun (WGS) entry which is preliminary data.</text>
</comment>
<comment type="cofactor">
    <cofactor evidence="11">
        <name>heme</name>
        <dbReference type="ChEBI" id="CHEBI:30413"/>
    </cofactor>
</comment>
<keyword evidence="6" id="KW-1133">Transmembrane helix</keyword>
<evidence type="ECO:0000256" key="3">
    <source>
        <dbReference type="ARBA" id="ARBA00022617"/>
    </source>
</evidence>
<dbReference type="EMBL" id="JAIWQS010000007">
    <property type="protein sequence ID" value="KAJ8759740.1"/>
    <property type="molecule type" value="Genomic_DNA"/>
</dbReference>
<dbReference type="PANTHER" id="PTHR24282">
    <property type="entry name" value="CYTOCHROME P450 FAMILY MEMBER"/>
    <property type="match status" value="1"/>
</dbReference>
<dbReference type="PRINTS" id="PR00463">
    <property type="entry name" value="EP450I"/>
</dbReference>
<comment type="subcellular location">
    <subcellularLocation>
        <location evidence="1">Membrane</location>
        <topology evidence="1">Single-pass membrane protein</topology>
    </subcellularLocation>
</comment>
<keyword evidence="8 11" id="KW-0408">Iron</keyword>
<keyword evidence="3 11" id="KW-0349">Heme</keyword>
<keyword evidence="10" id="KW-0472">Membrane</keyword>
<evidence type="ECO:0000256" key="11">
    <source>
        <dbReference type="PIRSR" id="PIRSR602401-1"/>
    </source>
</evidence>
<dbReference type="PANTHER" id="PTHR24282:SF221">
    <property type="entry name" value="CYTOCHROME P450"/>
    <property type="match status" value="1"/>
</dbReference>
<gene>
    <name evidence="12" type="ORF">K2173_009841</name>
</gene>
<dbReference type="InterPro" id="IPR036396">
    <property type="entry name" value="Cyt_P450_sf"/>
</dbReference>
<organism evidence="12 13">
    <name type="scientific">Erythroxylum novogranatense</name>
    <dbReference type="NCBI Taxonomy" id="1862640"/>
    <lineage>
        <taxon>Eukaryota</taxon>
        <taxon>Viridiplantae</taxon>
        <taxon>Streptophyta</taxon>
        <taxon>Embryophyta</taxon>
        <taxon>Tracheophyta</taxon>
        <taxon>Spermatophyta</taxon>
        <taxon>Magnoliopsida</taxon>
        <taxon>eudicotyledons</taxon>
        <taxon>Gunneridae</taxon>
        <taxon>Pentapetalae</taxon>
        <taxon>rosids</taxon>
        <taxon>fabids</taxon>
        <taxon>Malpighiales</taxon>
        <taxon>Erythroxylaceae</taxon>
        <taxon>Erythroxylum</taxon>
    </lineage>
</organism>
<keyword evidence="5 11" id="KW-0479">Metal-binding</keyword>
<reference evidence="12 13" key="1">
    <citation type="submission" date="2021-09" db="EMBL/GenBank/DDBJ databases">
        <title>Genomic insights and catalytic innovation underlie evolution of tropane alkaloids biosynthesis.</title>
        <authorList>
            <person name="Wang Y.-J."/>
            <person name="Tian T."/>
            <person name="Huang J.-P."/>
            <person name="Huang S.-X."/>
        </authorList>
    </citation>
    <scope>NUCLEOTIDE SEQUENCE [LARGE SCALE GENOMIC DNA]</scope>
    <source>
        <strain evidence="12">KIB-2018</strain>
        <tissue evidence="12">Leaf</tissue>
    </source>
</reference>
<evidence type="ECO:0000256" key="5">
    <source>
        <dbReference type="ARBA" id="ARBA00022723"/>
    </source>
</evidence>
<dbReference type="AlphaFoldDB" id="A0AAV8T0C3"/>
<dbReference type="SUPFAM" id="SSF48264">
    <property type="entry name" value="Cytochrome P450"/>
    <property type="match status" value="1"/>
</dbReference>
<evidence type="ECO:0000313" key="12">
    <source>
        <dbReference type="EMBL" id="KAJ8759740.1"/>
    </source>
</evidence>
<sequence>MHLIICLTVFLTITYLLKLIYSMLWRPYKIQHHFQKQGISGPAYRPIIGNTQQMKRRAAEITRNEQVSCDHSILHRVVPAYSKWSGMYGKTYLYWFGAKPRLAVTEPAMIKEVLMNTGGSYDRLLNDPLSKKLLGEGLAELRGQKWAMHRRIANLALNMEQVKGWVSKMGSGTAKMLKRWEEKVAGQDEFEIEVHKESHNLMADLISRTIFGSCFGEGKRIFELQDRLILLCVLSINTVYFPGFRFLPTKKNRERSRLDKEIRESIQMLIENNKKGDGSRNLLSLLMSSHKNHDGKEEHLEVDEIIDECKTFYFAGKESSANTLTWALLLLAMHQDWQAKAREEVFRVCRNNELPTADNLSELKLVSMIISETLRLYTPVTMLMRRTCKDVKLGGLSIPEDTQLALVVIATHRDPEIWGEDAEQFNPERFSEPRKHLGSFFPFGLGPRICQATIELKLVLAMILGRYSFVVSPTYVHAPITGLTVQPQHGAHILFSKII</sequence>
<keyword evidence="13" id="KW-1185">Reference proteome</keyword>
<evidence type="ECO:0000256" key="6">
    <source>
        <dbReference type="ARBA" id="ARBA00022989"/>
    </source>
</evidence>
<dbReference type="Pfam" id="PF00067">
    <property type="entry name" value="p450"/>
    <property type="match status" value="1"/>
</dbReference>
<evidence type="ECO:0000256" key="4">
    <source>
        <dbReference type="ARBA" id="ARBA00022692"/>
    </source>
</evidence>
<comment type="similarity">
    <text evidence="2">Belongs to the cytochrome P450 family.</text>
</comment>
<keyword evidence="7" id="KW-0560">Oxidoreductase</keyword>
<proteinExistence type="inferred from homology"/>
<evidence type="ECO:0000256" key="7">
    <source>
        <dbReference type="ARBA" id="ARBA00023002"/>
    </source>
</evidence>
<dbReference type="GO" id="GO:0005506">
    <property type="term" value="F:iron ion binding"/>
    <property type="evidence" value="ECO:0007669"/>
    <property type="project" value="InterPro"/>
</dbReference>
<evidence type="ECO:0008006" key="14">
    <source>
        <dbReference type="Google" id="ProtNLM"/>
    </source>
</evidence>
<dbReference type="PRINTS" id="PR00385">
    <property type="entry name" value="P450"/>
</dbReference>
<dbReference type="Proteomes" id="UP001159364">
    <property type="component" value="Linkage Group LG07"/>
</dbReference>
<protein>
    <recommendedName>
        <fullName evidence="14">Cytochrome P450</fullName>
    </recommendedName>
</protein>
<dbReference type="GO" id="GO:0020037">
    <property type="term" value="F:heme binding"/>
    <property type="evidence" value="ECO:0007669"/>
    <property type="project" value="InterPro"/>
</dbReference>
<dbReference type="GO" id="GO:0016705">
    <property type="term" value="F:oxidoreductase activity, acting on paired donors, with incorporation or reduction of molecular oxygen"/>
    <property type="evidence" value="ECO:0007669"/>
    <property type="project" value="InterPro"/>
</dbReference>
<keyword evidence="9" id="KW-0503">Monooxygenase</keyword>
<evidence type="ECO:0000256" key="10">
    <source>
        <dbReference type="ARBA" id="ARBA00023136"/>
    </source>
</evidence>
<evidence type="ECO:0000256" key="9">
    <source>
        <dbReference type="ARBA" id="ARBA00023033"/>
    </source>
</evidence>
<dbReference type="InterPro" id="IPR001128">
    <property type="entry name" value="Cyt_P450"/>
</dbReference>
<accession>A0AAV8T0C3</accession>